<keyword evidence="6" id="KW-1185">Reference proteome</keyword>
<dbReference type="InterPro" id="IPR038165">
    <property type="entry name" value="FlgT_C_sf"/>
</dbReference>
<dbReference type="InterPro" id="IPR032370">
    <property type="entry name" value="FlgT_N"/>
</dbReference>
<keyword evidence="1" id="KW-0732">Signal</keyword>
<dbReference type="InterPro" id="IPR038180">
    <property type="entry name" value="FlgT_N_sf"/>
</dbReference>
<protein>
    <submittedName>
        <fullName evidence="5">Flagella assembly protein FlgT</fullName>
    </submittedName>
</protein>
<dbReference type="Gene3D" id="3.30.1660.40">
    <property type="entry name" value="FlgT, N-terminal domain"/>
    <property type="match status" value="1"/>
</dbReference>
<dbReference type="InterPro" id="IPR032386">
    <property type="entry name" value="FlgT_M"/>
</dbReference>
<proteinExistence type="predicted"/>
<dbReference type="Pfam" id="PF16539">
    <property type="entry name" value="FlgT_M"/>
    <property type="match status" value="1"/>
</dbReference>
<evidence type="ECO:0000313" key="6">
    <source>
        <dbReference type="Proteomes" id="UP000615796"/>
    </source>
</evidence>
<evidence type="ECO:0000313" key="5">
    <source>
        <dbReference type="EMBL" id="MBC5852903.1"/>
    </source>
</evidence>
<keyword evidence="5" id="KW-0966">Cell projection</keyword>
<dbReference type="Pfam" id="PF16548">
    <property type="entry name" value="FlgT_N"/>
    <property type="match status" value="1"/>
</dbReference>
<dbReference type="RefSeq" id="WP_187027115.1">
    <property type="nucleotide sequence ID" value="NZ_JACRUP010000020.1"/>
</dbReference>
<dbReference type="AlphaFoldDB" id="A0A9X0UPD4"/>
<dbReference type="Proteomes" id="UP000615796">
    <property type="component" value="Unassembled WGS sequence"/>
</dbReference>
<feature type="signal peptide" evidence="1">
    <location>
        <begin position="1"/>
        <end position="23"/>
    </location>
</feature>
<comment type="caution">
    <text evidence="5">The sequence shown here is derived from an EMBL/GenBank/DDBJ whole genome shotgun (WGS) entry which is preliminary data.</text>
</comment>
<dbReference type="EMBL" id="JACRUP010000020">
    <property type="protein sequence ID" value="MBC5852903.1"/>
    <property type="molecule type" value="Genomic_DNA"/>
</dbReference>
<evidence type="ECO:0000259" key="3">
    <source>
        <dbReference type="Pfam" id="PF16539"/>
    </source>
</evidence>
<dbReference type="Gene3D" id="3.40.50.10610">
    <property type="entry name" value="ABC-type transport auxiliary lipoprotein component"/>
    <property type="match status" value="1"/>
</dbReference>
<evidence type="ECO:0000256" key="1">
    <source>
        <dbReference type="SAM" id="SignalP"/>
    </source>
</evidence>
<name>A0A9X0UPD4_VIBME</name>
<organism evidence="5 6">
    <name type="scientific">Vibrio metschnikovii</name>
    <dbReference type="NCBI Taxonomy" id="28172"/>
    <lineage>
        <taxon>Bacteria</taxon>
        <taxon>Pseudomonadati</taxon>
        <taxon>Pseudomonadota</taxon>
        <taxon>Gammaproteobacteria</taxon>
        <taxon>Vibrionales</taxon>
        <taxon>Vibrionaceae</taxon>
        <taxon>Vibrio</taxon>
    </lineage>
</organism>
<evidence type="ECO:0000259" key="4">
    <source>
        <dbReference type="Pfam" id="PF16548"/>
    </source>
</evidence>
<dbReference type="Gene3D" id="2.40.10.410">
    <property type="entry name" value="FlgT, C-terminal domain"/>
    <property type="match status" value="1"/>
</dbReference>
<accession>A0A9X0UPD4</accession>
<feature type="domain" description="Flagellar assembly protein T middle" evidence="3">
    <location>
        <begin position="114"/>
        <end position="256"/>
    </location>
</feature>
<dbReference type="InterPro" id="IPR032388">
    <property type="entry name" value="FlgT_C"/>
</dbReference>
<feature type="domain" description="Flagellar assembly protein T N-terminal" evidence="4">
    <location>
        <begin position="24"/>
        <end position="110"/>
    </location>
</feature>
<keyword evidence="5" id="KW-0282">Flagellum</keyword>
<gene>
    <name evidence="5" type="ORF">H8Q88_18630</name>
</gene>
<sequence length="381" mass="42955">MKKNVSFLISILFMAFFATKSHAAWYEVTGTATIVSSEEVARLHALEDALYKAVNFAGADIGSISHLMPLLETDRKEYLFNNHEVRYISVENRKVRGNVMKVTARIDIYPSARACHKEQYKKTFLVGNIDLASPQQAVMGQIYTIGDDFADVLDRQIAQQSHSFVSVGTTDYDINHRNPTRIQMIAQDTGAHYIIGGVINDLTATIEQKVLRDDVINRQFALEMQVFDGKTGSEILRRNYREVASWPFAKTSQVDTRSARFWASTYGQMLLRVSRNIMLDLESEISCKITLPEVVAKFGQTVSIDLGRIHGVKEGDKLQLWHTGSFIDQNGLPRNKVSQSDITLTVSRVYEKNAELTVDQPELASSIQIGDVMHKQVLFLE</sequence>
<reference evidence="5" key="1">
    <citation type="submission" date="2020-08" db="EMBL/GenBank/DDBJ databases">
        <title>Genome Sequencing and Pan-Genome Analysis of Migratory bird Vibrio Strains, Inner Mongolia.</title>
        <authorList>
            <person name="Zheng L."/>
        </authorList>
    </citation>
    <scope>NUCLEOTIDE SEQUENCE</scope>
    <source>
        <strain evidence="5">M13F</strain>
    </source>
</reference>
<dbReference type="Pfam" id="PF16538">
    <property type="entry name" value="FlgT_C"/>
    <property type="match status" value="1"/>
</dbReference>
<evidence type="ECO:0000259" key="2">
    <source>
        <dbReference type="Pfam" id="PF16538"/>
    </source>
</evidence>
<feature type="chain" id="PRO_5040841186" evidence="1">
    <location>
        <begin position="24"/>
        <end position="381"/>
    </location>
</feature>
<feature type="domain" description="Flagellar assembly protein T C-terminal" evidence="2">
    <location>
        <begin position="299"/>
        <end position="375"/>
    </location>
</feature>
<keyword evidence="5" id="KW-0969">Cilium</keyword>